<feature type="transmembrane region" description="Helical" evidence="1">
    <location>
        <begin position="74"/>
        <end position="95"/>
    </location>
</feature>
<dbReference type="EMBL" id="HBII01004808">
    <property type="protein sequence ID" value="CAE0343274.1"/>
    <property type="molecule type" value="Transcribed_RNA"/>
</dbReference>
<dbReference type="Pfam" id="PF01105">
    <property type="entry name" value="EMP24_GP25L"/>
    <property type="match status" value="1"/>
</dbReference>
<accession>A0A7S3J1P0</accession>
<keyword evidence="1" id="KW-0472">Membrane</keyword>
<evidence type="ECO:0000259" key="2">
    <source>
        <dbReference type="Pfam" id="PF01105"/>
    </source>
</evidence>
<keyword evidence="1" id="KW-1133">Transmembrane helix</keyword>
<name>A0A7S3J1P0_9SPIT</name>
<evidence type="ECO:0000313" key="3">
    <source>
        <dbReference type="EMBL" id="CAE0343274.1"/>
    </source>
</evidence>
<dbReference type="InterPro" id="IPR009038">
    <property type="entry name" value="GOLD_dom"/>
</dbReference>
<sequence>MDLNVKQVSVDISILKKNTVSVEKANEKDMSSIISRLQNIRQDLGRVSDNMRQMQQRKISHFNMSNRARKEVRWFTFLKIIVIIVVGIIQTYIVAKLFSKNQKQKLPFTRVQTL</sequence>
<organism evidence="3">
    <name type="scientific">Euplotes harpa</name>
    <dbReference type="NCBI Taxonomy" id="151035"/>
    <lineage>
        <taxon>Eukaryota</taxon>
        <taxon>Sar</taxon>
        <taxon>Alveolata</taxon>
        <taxon>Ciliophora</taxon>
        <taxon>Intramacronucleata</taxon>
        <taxon>Spirotrichea</taxon>
        <taxon>Hypotrichia</taxon>
        <taxon>Euplotida</taxon>
        <taxon>Euplotidae</taxon>
        <taxon>Euplotes</taxon>
    </lineage>
</organism>
<feature type="domain" description="GOLD" evidence="2">
    <location>
        <begin position="6"/>
        <end position="98"/>
    </location>
</feature>
<evidence type="ECO:0000256" key="1">
    <source>
        <dbReference type="SAM" id="Phobius"/>
    </source>
</evidence>
<keyword evidence="1" id="KW-0812">Transmembrane</keyword>
<reference evidence="3" key="1">
    <citation type="submission" date="2021-01" db="EMBL/GenBank/DDBJ databases">
        <authorList>
            <person name="Corre E."/>
            <person name="Pelletier E."/>
            <person name="Niang G."/>
            <person name="Scheremetjew M."/>
            <person name="Finn R."/>
            <person name="Kale V."/>
            <person name="Holt S."/>
            <person name="Cochrane G."/>
            <person name="Meng A."/>
            <person name="Brown T."/>
            <person name="Cohen L."/>
        </authorList>
    </citation>
    <scope>NUCLEOTIDE SEQUENCE</scope>
    <source>
        <strain evidence="3">FSP1.4</strain>
    </source>
</reference>
<proteinExistence type="predicted"/>
<dbReference type="AlphaFoldDB" id="A0A7S3J1P0"/>
<protein>
    <recommendedName>
        <fullName evidence="2">GOLD domain-containing protein</fullName>
    </recommendedName>
</protein>
<gene>
    <name evidence="3" type="ORF">EHAR0213_LOCUS2181</name>
</gene>